<evidence type="ECO:0000313" key="3">
    <source>
        <dbReference type="Proteomes" id="UP000008311"/>
    </source>
</evidence>
<proteinExistence type="predicted"/>
<name>B9RBY0_RICCO</name>
<dbReference type="EMBL" id="EQ973774">
    <property type="protein sequence ID" value="EEF51051.1"/>
    <property type="molecule type" value="Genomic_DNA"/>
</dbReference>
<dbReference type="AlphaFoldDB" id="B9RBY0"/>
<reference evidence="3" key="1">
    <citation type="journal article" date="2010" name="Nat. Biotechnol.">
        <title>Draft genome sequence of the oilseed species Ricinus communis.</title>
        <authorList>
            <person name="Chan A.P."/>
            <person name="Crabtree J."/>
            <person name="Zhao Q."/>
            <person name="Lorenzi H."/>
            <person name="Orvis J."/>
            <person name="Puiu D."/>
            <person name="Melake-Berhan A."/>
            <person name="Jones K.M."/>
            <person name="Redman J."/>
            <person name="Chen G."/>
            <person name="Cahoon E.B."/>
            <person name="Gedil M."/>
            <person name="Stanke M."/>
            <person name="Haas B.J."/>
            <person name="Wortman J.R."/>
            <person name="Fraser-Liggett C.M."/>
            <person name="Ravel J."/>
            <person name="Rabinowicz P.D."/>
        </authorList>
    </citation>
    <scope>NUCLEOTIDE SEQUENCE [LARGE SCALE GENOMIC DNA]</scope>
    <source>
        <strain evidence="3">cv. Hale</strain>
    </source>
</reference>
<sequence length="106" mass="11473">MVENPIILSGTVGDGTQAAKDDGPQVTIRVAVDGRQEADREEDAARPEEAVLLALEEDDLFCSHCNDEGHWVDTCWELLGYPSTHPKAKLAQPKSANNISMTPVDA</sequence>
<protein>
    <submittedName>
        <fullName evidence="2">Uncharacterized protein</fullName>
    </submittedName>
</protein>
<feature type="compositionally biased region" description="Polar residues" evidence="1">
    <location>
        <begin position="94"/>
        <end position="106"/>
    </location>
</feature>
<dbReference type="InParanoid" id="B9RBY0"/>
<accession>B9RBY0</accession>
<evidence type="ECO:0000313" key="2">
    <source>
        <dbReference type="EMBL" id="EEF51051.1"/>
    </source>
</evidence>
<feature type="region of interest" description="Disordered" evidence="1">
    <location>
        <begin position="1"/>
        <end position="25"/>
    </location>
</feature>
<gene>
    <name evidence="2" type="ORF">RCOM_1682270</name>
</gene>
<evidence type="ECO:0000256" key="1">
    <source>
        <dbReference type="SAM" id="MobiDB-lite"/>
    </source>
</evidence>
<feature type="region of interest" description="Disordered" evidence="1">
    <location>
        <begin position="86"/>
        <end position="106"/>
    </location>
</feature>
<keyword evidence="3" id="KW-1185">Reference proteome</keyword>
<organism evidence="2 3">
    <name type="scientific">Ricinus communis</name>
    <name type="common">Castor bean</name>
    <dbReference type="NCBI Taxonomy" id="3988"/>
    <lineage>
        <taxon>Eukaryota</taxon>
        <taxon>Viridiplantae</taxon>
        <taxon>Streptophyta</taxon>
        <taxon>Embryophyta</taxon>
        <taxon>Tracheophyta</taxon>
        <taxon>Spermatophyta</taxon>
        <taxon>Magnoliopsida</taxon>
        <taxon>eudicotyledons</taxon>
        <taxon>Gunneridae</taxon>
        <taxon>Pentapetalae</taxon>
        <taxon>rosids</taxon>
        <taxon>fabids</taxon>
        <taxon>Malpighiales</taxon>
        <taxon>Euphorbiaceae</taxon>
        <taxon>Acalyphoideae</taxon>
        <taxon>Acalypheae</taxon>
        <taxon>Ricinus</taxon>
    </lineage>
</organism>
<dbReference type="Proteomes" id="UP000008311">
    <property type="component" value="Unassembled WGS sequence"/>
</dbReference>